<accession>A0A8J9Z816</accession>
<dbReference type="Proteomes" id="UP000838412">
    <property type="component" value="Chromosome 16"/>
</dbReference>
<organism evidence="2 3">
    <name type="scientific">Branchiostoma lanceolatum</name>
    <name type="common">Common lancelet</name>
    <name type="synonym">Amphioxus lanceolatum</name>
    <dbReference type="NCBI Taxonomy" id="7740"/>
    <lineage>
        <taxon>Eukaryota</taxon>
        <taxon>Metazoa</taxon>
        <taxon>Chordata</taxon>
        <taxon>Cephalochordata</taxon>
        <taxon>Leptocardii</taxon>
        <taxon>Amphioxiformes</taxon>
        <taxon>Branchiostomatidae</taxon>
        <taxon>Branchiostoma</taxon>
    </lineage>
</organism>
<feature type="region of interest" description="Disordered" evidence="1">
    <location>
        <begin position="183"/>
        <end position="202"/>
    </location>
</feature>
<keyword evidence="3" id="KW-1185">Reference proteome</keyword>
<protein>
    <submittedName>
        <fullName evidence="2">Hypp8240 protein</fullName>
    </submittedName>
</protein>
<evidence type="ECO:0000313" key="2">
    <source>
        <dbReference type="EMBL" id="CAH1248554.1"/>
    </source>
</evidence>
<sequence length="202" mass="23076">MEVSLEQRRWRSGRRMAARGPVRNGRSRQGLAGLDKCKHVQAGILQHDGAARDSEKSHIADALRNRERLKPREHKRPAFLSSEDKEVFTAYCRGSKALNTCDTDSLDERNLRRAAEILDKRYMSSESSGGQVRNPPRFSVRRFPWESKSLRKLKDFDRCTRRRLLVPIGSALTIKSRWEEDLDNSFDSGNNLNGSSSTDDNS</sequence>
<dbReference type="AlphaFoldDB" id="A0A8J9Z816"/>
<name>A0A8J9Z816_BRALA</name>
<dbReference type="EMBL" id="OV696701">
    <property type="protein sequence ID" value="CAH1248554.1"/>
    <property type="molecule type" value="Genomic_DNA"/>
</dbReference>
<evidence type="ECO:0000256" key="1">
    <source>
        <dbReference type="SAM" id="MobiDB-lite"/>
    </source>
</evidence>
<proteinExistence type="predicted"/>
<gene>
    <name evidence="2" type="primary">Hypp8240</name>
    <name evidence="2" type="ORF">BLAG_LOCUS9877</name>
</gene>
<evidence type="ECO:0000313" key="3">
    <source>
        <dbReference type="Proteomes" id="UP000838412"/>
    </source>
</evidence>
<feature type="region of interest" description="Disordered" evidence="1">
    <location>
        <begin position="1"/>
        <end position="30"/>
    </location>
</feature>
<reference evidence="2" key="1">
    <citation type="submission" date="2022-01" db="EMBL/GenBank/DDBJ databases">
        <authorList>
            <person name="Braso-Vives M."/>
        </authorList>
    </citation>
    <scope>NUCLEOTIDE SEQUENCE</scope>
</reference>
<feature type="compositionally biased region" description="Polar residues" evidence="1">
    <location>
        <begin position="185"/>
        <end position="202"/>
    </location>
</feature>